<dbReference type="PANTHER" id="PTHR30383:SF2">
    <property type="entry name" value="CELLULOSE-BINDING PROTEIN"/>
    <property type="match status" value="1"/>
</dbReference>
<evidence type="ECO:0000259" key="4">
    <source>
        <dbReference type="Pfam" id="PF13472"/>
    </source>
</evidence>
<dbReference type="Gene3D" id="2.60.40.1220">
    <property type="match status" value="1"/>
</dbReference>
<dbReference type="Gene3D" id="3.40.50.1110">
    <property type="entry name" value="SGNH hydrolase"/>
    <property type="match status" value="1"/>
</dbReference>
<evidence type="ECO:0000256" key="1">
    <source>
        <dbReference type="ARBA" id="ARBA00022729"/>
    </source>
</evidence>
<sequence length="341" mass="35182">MLAASTAVIASSVQAAVAAEAPPVLIMPLGDSITEGQGGRATYRYWLWKDLERAGQATDFVGSMTGVYEGSPAYSDFDQHHEGHWGGRADEVLAQVGGWTSAAKPQIVLLHIGTNDVLHLQTVESTVQEISSIIDTIRGSNPTVHIALAKIIPSNFHTAETQQLNAQLGSLAAQKNTASSRVLSVDQWTGFDSRTDTYDGIHPNEAGEKKMAAKWSAAVSTLVQSTPPPPTDTTPPTVTSVSPAAGATGVAGATNVTATFSEAITATSLSGSTFTLTRSGETSPVPASVTYNATTRVATLDPSADLVAGATYTAVVKGGAGGVSDVAGNPLAADRTWSFTV</sequence>
<feature type="non-terminal residue" evidence="5">
    <location>
        <position position="341"/>
    </location>
</feature>
<dbReference type="Pfam" id="PF13205">
    <property type="entry name" value="Big_5"/>
    <property type="match status" value="1"/>
</dbReference>
<organism evidence="5">
    <name type="scientific">uncultured Acidimicrobiales bacterium</name>
    <dbReference type="NCBI Taxonomy" id="310071"/>
    <lineage>
        <taxon>Bacteria</taxon>
        <taxon>Bacillati</taxon>
        <taxon>Actinomycetota</taxon>
        <taxon>Acidimicrobiia</taxon>
        <taxon>Acidimicrobiales</taxon>
        <taxon>environmental samples</taxon>
    </lineage>
</organism>
<proteinExistence type="predicted"/>
<accession>A0A6J4J4B1</accession>
<dbReference type="InterPro" id="IPR032812">
    <property type="entry name" value="SbsA_Ig"/>
</dbReference>
<name>A0A6J4J4B1_9ACTN</name>
<dbReference type="CDD" id="cd01833">
    <property type="entry name" value="XynB_like"/>
    <property type="match status" value="1"/>
</dbReference>
<dbReference type="InterPro" id="IPR036514">
    <property type="entry name" value="SGNH_hydro_sf"/>
</dbReference>
<dbReference type="PANTHER" id="PTHR30383">
    <property type="entry name" value="THIOESTERASE 1/PROTEASE 1/LYSOPHOSPHOLIPASE L1"/>
    <property type="match status" value="1"/>
</dbReference>
<reference evidence="5" key="1">
    <citation type="submission" date="2020-02" db="EMBL/GenBank/DDBJ databases">
        <authorList>
            <person name="Meier V. D."/>
        </authorList>
    </citation>
    <scope>NUCLEOTIDE SEQUENCE</scope>
    <source>
        <strain evidence="5">AVDCRST_MAG50</strain>
    </source>
</reference>
<protein>
    <recommendedName>
        <fullName evidence="6">SGNH hydrolase-type esterase domain-containing protein</fullName>
    </recommendedName>
</protein>
<feature type="domain" description="SbsA Ig-like" evidence="3">
    <location>
        <begin position="232"/>
        <end position="340"/>
    </location>
</feature>
<dbReference type="InterPro" id="IPR051532">
    <property type="entry name" value="Ester_Hydrolysis_Enzymes"/>
</dbReference>
<feature type="chain" id="PRO_5026954147" description="SGNH hydrolase-type esterase domain-containing protein" evidence="2">
    <location>
        <begin position="19"/>
        <end position="341"/>
    </location>
</feature>
<dbReference type="SUPFAM" id="SSF52266">
    <property type="entry name" value="SGNH hydrolase"/>
    <property type="match status" value="1"/>
</dbReference>
<feature type="domain" description="SGNH hydrolase-type esterase" evidence="4">
    <location>
        <begin position="29"/>
        <end position="209"/>
    </location>
</feature>
<evidence type="ECO:0000259" key="3">
    <source>
        <dbReference type="Pfam" id="PF13205"/>
    </source>
</evidence>
<evidence type="ECO:0000313" key="5">
    <source>
        <dbReference type="EMBL" id="CAA9266761.1"/>
    </source>
</evidence>
<evidence type="ECO:0000256" key="2">
    <source>
        <dbReference type="SAM" id="SignalP"/>
    </source>
</evidence>
<dbReference type="EMBL" id="CADCTF010000151">
    <property type="protein sequence ID" value="CAA9266761.1"/>
    <property type="molecule type" value="Genomic_DNA"/>
</dbReference>
<keyword evidence="1 2" id="KW-0732">Signal</keyword>
<evidence type="ECO:0008006" key="6">
    <source>
        <dbReference type="Google" id="ProtNLM"/>
    </source>
</evidence>
<dbReference type="InterPro" id="IPR013830">
    <property type="entry name" value="SGNH_hydro"/>
</dbReference>
<dbReference type="AlphaFoldDB" id="A0A6J4J4B1"/>
<feature type="signal peptide" evidence="2">
    <location>
        <begin position="1"/>
        <end position="18"/>
    </location>
</feature>
<gene>
    <name evidence="5" type="ORF">AVDCRST_MAG50-3188</name>
</gene>
<dbReference type="GO" id="GO:0004622">
    <property type="term" value="F:phosphatidylcholine lysophospholipase activity"/>
    <property type="evidence" value="ECO:0007669"/>
    <property type="project" value="TreeGrafter"/>
</dbReference>
<dbReference type="Pfam" id="PF13472">
    <property type="entry name" value="Lipase_GDSL_2"/>
    <property type="match status" value="1"/>
</dbReference>
<dbReference type="InterPro" id="IPR014755">
    <property type="entry name" value="Cu-Rt/internalin_Ig-like"/>
</dbReference>